<evidence type="ECO:0000256" key="1">
    <source>
        <dbReference type="ARBA" id="ARBA00004141"/>
    </source>
</evidence>
<comment type="caution">
    <text evidence="9">The sequence shown here is derived from an EMBL/GenBank/DDBJ whole genome shotgun (WGS) entry which is preliminary data.</text>
</comment>
<feature type="transmembrane region" description="Helical" evidence="7">
    <location>
        <begin position="64"/>
        <end position="85"/>
    </location>
</feature>
<comment type="similarity">
    <text evidence="2">Belongs to the EamA transporter family.</text>
</comment>
<dbReference type="PANTHER" id="PTHR32322:SF2">
    <property type="entry name" value="EAMA DOMAIN-CONTAINING PROTEIN"/>
    <property type="match status" value="1"/>
</dbReference>
<evidence type="ECO:0000313" key="10">
    <source>
        <dbReference type="Proteomes" id="UP000221538"/>
    </source>
</evidence>
<dbReference type="EMBL" id="BEWI01000032">
    <property type="protein sequence ID" value="GAY23577.1"/>
    <property type="molecule type" value="Genomic_DNA"/>
</dbReference>
<evidence type="ECO:0000256" key="2">
    <source>
        <dbReference type="ARBA" id="ARBA00007362"/>
    </source>
</evidence>
<evidence type="ECO:0000256" key="5">
    <source>
        <dbReference type="ARBA" id="ARBA00023136"/>
    </source>
</evidence>
<gene>
    <name evidence="9" type="ORF">SFOMI_4155</name>
</gene>
<keyword evidence="3 7" id="KW-0812">Transmembrane</keyword>
<dbReference type="InterPro" id="IPR000620">
    <property type="entry name" value="EamA_dom"/>
</dbReference>
<feature type="transmembrane region" description="Helical" evidence="7">
    <location>
        <begin position="213"/>
        <end position="234"/>
    </location>
</feature>
<proteinExistence type="inferred from homology"/>
<feature type="transmembrane region" description="Helical" evidence="7">
    <location>
        <begin position="151"/>
        <end position="168"/>
    </location>
</feature>
<feature type="compositionally biased region" description="Low complexity" evidence="6">
    <location>
        <begin position="299"/>
        <end position="313"/>
    </location>
</feature>
<organism evidence="9 10">
    <name type="scientific">Sphingobium fuliginis (strain ATCC 27551)</name>
    <dbReference type="NCBI Taxonomy" id="336203"/>
    <lineage>
        <taxon>Bacteria</taxon>
        <taxon>Pseudomonadati</taxon>
        <taxon>Pseudomonadota</taxon>
        <taxon>Alphaproteobacteria</taxon>
        <taxon>Sphingomonadales</taxon>
        <taxon>Sphingomonadaceae</taxon>
        <taxon>Sphingobium</taxon>
    </lineage>
</organism>
<dbReference type="SUPFAM" id="SSF103481">
    <property type="entry name" value="Multidrug resistance efflux transporter EmrE"/>
    <property type="match status" value="2"/>
</dbReference>
<keyword evidence="4 7" id="KW-1133">Transmembrane helix</keyword>
<evidence type="ECO:0000256" key="3">
    <source>
        <dbReference type="ARBA" id="ARBA00022692"/>
    </source>
</evidence>
<feature type="transmembrane region" description="Helical" evidence="7">
    <location>
        <begin position="97"/>
        <end position="115"/>
    </location>
</feature>
<evidence type="ECO:0000256" key="6">
    <source>
        <dbReference type="SAM" id="MobiDB-lite"/>
    </source>
</evidence>
<reference evidence="9 10" key="1">
    <citation type="journal article" date="2013" name="Biodegradation">
        <title>Occurrence of 4-tert-butylphenol (4-t-BP) biodegradation in an aquatic sample caused by the presence of Spirodela polyrrhiza and isolation of a 4-t-BP-utilizing bacterium.</title>
        <authorList>
            <person name="Ogata Y."/>
            <person name="Toyama T."/>
            <person name="Yu N."/>
            <person name="Wang X."/>
            <person name="Sei K."/>
            <person name="Ike M."/>
        </authorList>
    </citation>
    <scope>NUCLEOTIDE SEQUENCE [LARGE SCALE GENOMIC DNA]</scope>
    <source>
        <strain evidence="9 10">OMI</strain>
    </source>
</reference>
<feature type="transmembrane region" description="Helical" evidence="7">
    <location>
        <begin position="272"/>
        <end position="290"/>
    </location>
</feature>
<dbReference type="PANTHER" id="PTHR32322">
    <property type="entry name" value="INNER MEMBRANE TRANSPORTER"/>
    <property type="match status" value="1"/>
</dbReference>
<feature type="domain" description="EamA" evidence="8">
    <location>
        <begin position="11"/>
        <end position="138"/>
    </location>
</feature>
<comment type="subcellular location">
    <subcellularLocation>
        <location evidence="1">Membrane</location>
        <topology evidence="1">Multi-pass membrane protein</topology>
    </subcellularLocation>
</comment>
<dbReference type="InterPro" id="IPR037185">
    <property type="entry name" value="EmrE-like"/>
</dbReference>
<dbReference type="GO" id="GO:0016020">
    <property type="term" value="C:membrane"/>
    <property type="evidence" value="ECO:0007669"/>
    <property type="project" value="UniProtKB-SubCell"/>
</dbReference>
<sequence>MQVRAYAMLGMTMAFWAGNAIVGRAVRGEIPPLTLAFGRWMLALLILAPFAWRPVMAQRALIRRHWRTILFLGLAGVAAFNGFLYSGLRHTTAANSLLLQGLIPTFVVIVSRIAFGDKAPLRRVAGIALSTLGVTFIVFRGDLSEILRLRLGIGDLLVLCGCGAWAVYTACLRLRPPIAPLVFLFVTFAIGALAMGIGALSEMQAIARMHWNGSVMAAIAYVAIFPSIIAYMSFNAAVSHVGASAAGQTISLLPLFGAVLAALILGEPLFGYHLAGMAMILGGVLLSWGVGSPEQDQRPSASATASAPAGKRS</sequence>
<feature type="transmembrane region" description="Helical" evidence="7">
    <location>
        <begin position="246"/>
        <end position="265"/>
    </location>
</feature>
<keyword evidence="5 7" id="KW-0472">Membrane</keyword>
<evidence type="ECO:0000259" key="8">
    <source>
        <dbReference type="Pfam" id="PF00892"/>
    </source>
</evidence>
<reference evidence="9 10" key="2">
    <citation type="journal article" date="2013" name="Environ. Sci. Technol.">
        <title>The 4-tert-butylphenol-utilizing bacterium Sphingobium fuliginis OMI can degrade bisphenols via phenolic ring hydroxylation and meta-cleavage pathway.</title>
        <authorList>
            <person name="Ogata Y."/>
            <person name="Goda S."/>
            <person name="Toyama T."/>
            <person name="Sei K."/>
            <person name="Ike M."/>
        </authorList>
    </citation>
    <scope>NUCLEOTIDE SEQUENCE [LARGE SCALE GENOMIC DNA]</scope>
    <source>
        <strain evidence="9 10">OMI</strain>
    </source>
</reference>
<feature type="transmembrane region" description="Helical" evidence="7">
    <location>
        <begin position="6"/>
        <end position="26"/>
    </location>
</feature>
<dbReference type="Pfam" id="PF00892">
    <property type="entry name" value="EamA"/>
    <property type="match status" value="2"/>
</dbReference>
<feature type="transmembrane region" description="Helical" evidence="7">
    <location>
        <begin position="180"/>
        <end position="201"/>
    </location>
</feature>
<evidence type="ECO:0000313" key="9">
    <source>
        <dbReference type="EMBL" id="GAY23577.1"/>
    </source>
</evidence>
<dbReference type="AlphaFoldDB" id="A0A292ZJI8"/>
<feature type="transmembrane region" description="Helical" evidence="7">
    <location>
        <begin position="33"/>
        <end position="52"/>
    </location>
</feature>
<dbReference type="Proteomes" id="UP000221538">
    <property type="component" value="Unassembled WGS sequence"/>
</dbReference>
<accession>A0A292ZJI8</accession>
<name>A0A292ZJI8_SPHSA</name>
<feature type="domain" description="EamA" evidence="8">
    <location>
        <begin position="153"/>
        <end position="287"/>
    </location>
</feature>
<evidence type="ECO:0000256" key="7">
    <source>
        <dbReference type="SAM" id="Phobius"/>
    </source>
</evidence>
<feature type="region of interest" description="Disordered" evidence="6">
    <location>
        <begin position="294"/>
        <end position="313"/>
    </location>
</feature>
<protein>
    <recommendedName>
        <fullName evidence="8">EamA domain-containing protein</fullName>
    </recommendedName>
</protein>
<dbReference type="InterPro" id="IPR050638">
    <property type="entry name" value="AA-Vitamin_Transporters"/>
</dbReference>
<evidence type="ECO:0000256" key="4">
    <source>
        <dbReference type="ARBA" id="ARBA00022989"/>
    </source>
</evidence>